<name>A0A1Z5JN01_FISSO</name>
<dbReference type="InParanoid" id="A0A1Z5JN01"/>
<protein>
    <submittedName>
        <fullName evidence="2">Uncharacterized protein</fullName>
    </submittedName>
</protein>
<keyword evidence="1" id="KW-0732">Signal</keyword>
<accession>A0A1Z5JN01</accession>
<keyword evidence="3" id="KW-1185">Reference proteome</keyword>
<dbReference type="OrthoDB" id="44565at2759"/>
<dbReference type="EMBL" id="BDSP01000092">
    <property type="protein sequence ID" value="GAX15387.1"/>
    <property type="molecule type" value="Genomic_DNA"/>
</dbReference>
<proteinExistence type="predicted"/>
<organism evidence="2 3">
    <name type="scientific">Fistulifera solaris</name>
    <name type="common">Oleaginous diatom</name>
    <dbReference type="NCBI Taxonomy" id="1519565"/>
    <lineage>
        <taxon>Eukaryota</taxon>
        <taxon>Sar</taxon>
        <taxon>Stramenopiles</taxon>
        <taxon>Ochrophyta</taxon>
        <taxon>Bacillariophyta</taxon>
        <taxon>Bacillariophyceae</taxon>
        <taxon>Bacillariophycidae</taxon>
        <taxon>Naviculales</taxon>
        <taxon>Naviculaceae</taxon>
        <taxon>Fistulifera</taxon>
    </lineage>
</organism>
<feature type="chain" id="PRO_5012848613" evidence="1">
    <location>
        <begin position="27"/>
        <end position="300"/>
    </location>
</feature>
<reference evidence="2 3" key="1">
    <citation type="journal article" date="2015" name="Plant Cell">
        <title>Oil accumulation by the oleaginous diatom Fistulifera solaris as revealed by the genome and transcriptome.</title>
        <authorList>
            <person name="Tanaka T."/>
            <person name="Maeda Y."/>
            <person name="Veluchamy A."/>
            <person name="Tanaka M."/>
            <person name="Abida H."/>
            <person name="Marechal E."/>
            <person name="Bowler C."/>
            <person name="Muto M."/>
            <person name="Sunaga Y."/>
            <person name="Tanaka M."/>
            <person name="Yoshino T."/>
            <person name="Taniguchi T."/>
            <person name="Fukuda Y."/>
            <person name="Nemoto M."/>
            <person name="Matsumoto M."/>
            <person name="Wong P.S."/>
            <person name="Aburatani S."/>
            <person name="Fujibuchi W."/>
        </authorList>
    </citation>
    <scope>NUCLEOTIDE SEQUENCE [LARGE SCALE GENOMIC DNA]</scope>
    <source>
        <strain evidence="2 3">JPCC DA0580</strain>
    </source>
</reference>
<dbReference type="AlphaFoldDB" id="A0A1Z5JN01"/>
<feature type="signal peptide" evidence="1">
    <location>
        <begin position="1"/>
        <end position="26"/>
    </location>
</feature>
<evidence type="ECO:0000313" key="2">
    <source>
        <dbReference type="EMBL" id="GAX15387.1"/>
    </source>
</evidence>
<sequence>MGKISFVTSCVAICLTLGSLCPLTLSFGIQSRTFCRTSKNTFQIKSTTDEKSEKEENVTRTSFGQAEASLIEEADRKRLDDMGDFDANPAYKDDKIEKMRAAIRARTADLGLERSKVSADYIKNREMQALSGGAQQEREAAASTMFGGIDLSKISTDESSVANRGQWDENTPTMFYDPEEEMSLEERQKVDPIMMKNPIEQTINELSGAKWPTVWSAGREVLIMFAVVAFSCLLIIGADNLLRQLYTAVGFIPSKEDIANYASRFDGLDLPPGWMNNMNEQDVAKLAEQVNSVPTNLPSL</sequence>
<dbReference type="Proteomes" id="UP000198406">
    <property type="component" value="Unassembled WGS sequence"/>
</dbReference>
<comment type="caution">
    <text evidence="2">The sequence shown here is derived from an EMBL/GenBank/DDBJ whole genome shotgun (WGS) entry which is preliminary data.</text>
</comment>
<evidence type="ECO:0000256" key="1">
    <source>
        <dbReference type="SAM" id="SignalP"/>
    </source>
</evidence>
<gene>
    <name evidence="2" type="ORF">FisN_8Lh319</name>
</gene>
<evidence type="ECO:0000313" key="3">
    <source>
        <dbReference type="Proteomes" id="UP000198406"/>
    </source>
</evidence>